<sequence>MHSIRDIPRDIGEMRDVGCIRFYRMCHRFSNLQKEENSAFQKVQGNEALHTKLLTFSDPNADPNAVADAGKFFFFPCFDFETPTIWILNATNLICRRSQNSLRIPCSSWLHFPSLQRLLNNTLIELITKCSNGSNSRKIH</sequence>
<comment type="caution">
    <text evidence="1">The sequence shown here is derived from an EMBL/GenBank/DDBJ whole genome shotgun (WGS) entry which is preliminary data.</text>
</comment>
<gene>
    <name evidence="1" type="ORF">AVEN_210228_1</name>
</gene>
<evidence type="ECO:0000313" key="2">
    <source>
        <dbReference type="Proteomes" id="UP000499080"/>
    </source>
</evidence>
<proteinExistence type="predicted"/>
<keyword evidence="2" id="KW-1185">Reference proteome</keyword>
<dbReference type="EMBL" id="BGPR01001102">
    <property type="protein sequence ID" value="GBM45497.1"/>
    <property type="molecule type" value="Genomic_DNA"/>
</dbReference>
<dbReference type="Proteomes" id="UP000499080">
    <property type="component" value="Unassembled WGS sequence"/>
</dbReference>
<accession>A0A4Y2FWY1</accession>
<dbReference type="AlphaFoldDB" id="A0A4Y2FWY1"/>
<protein>
    <submittedName>
        <fullName evidence="1">Uncharacterized protein</fullName>
    </submittedName>
</protein>
<organism evidence="1 2">
    <name type="scientific">Araneus ventricosus</name>
    <name type="common">Orbweaver spider</name>
    <name type="synonym">Epeira ventricosa</name>
    <dbReference type="NCBI Taxonomy" id="182803"/>
    <lineage>
        <taxon>Eukaryota</taxon>
        <taxon>Metazoa</taxon>
        <taxon>Ecdysozoa</taxon>
        <taxon>Arthropoda</taxon>
        <taxon>Chelicerata</taxon>
        <taxon>Arachnida</taxon>
        <taxon>Araneae</taxon>
        <taxon>Araneomorphae</taxon>
        <taxon>Entelegynae</taxon>
        <taxon>Araneoidea</taxon>
        <taxon>Araneidae</taxon>
        <taxon>Araneus</taxon>
    </lineage>
</organism>
<reference evidence="1 2" key="1">
    <citation type="journal article" date="2019" name="Sci. Rep.">
        <title>Orb-weaving spider Araneus ventricosus genome elucidates the spidroin gene catalogue.</title>
        <authorList>
            <person name="Kono N."/>
            <person name="Nakamura H."/>
            <person name="Ohtoshi R."/>
            <person name="Moran D.A.P."/>
            <person name="Shinohara A."/>
            <person name="Yoshida Y."/>
            <person name="Fujiwara M."/>
            <person name="Mori M."/>
            <person name="Tomita M."/>
            <person name="Arakawa K."/>
        </authorList>
    </citation>
    <scope>NUCLEOTIDE SEQUENCE [LARGE SCALE GENOMIC DNA]</scope>
</reference>
<evidence type="ECO:0000313" key="1">
    <source>
        <dbReference type="EMBL" id="GBM45497.1"/>
    </source>
</evidence>
<name>A0A4Y2FWY1_ARAVE</name>